<dbReference type="PROSITE" id="PS51257">
    <property type="entry name" value="PROKAR_LIPOPROTEIN"/>
    <property type="match status" value="1"/>
</dbReference>
<organism evidence="1 2">
    <name type="scientific">Streptomyces lomondensis</name>
    <dbReference type="NCBI Taxonomy" id="68229"/>
    <lineage>
        <taxon>Bacteria</taxon>
        <taxon>Bacillati</taxon>
        <taxon>Actinomycetota</taxon>
        <taxon>Actinomycetes</taxon>
        <taxon>Kitasatosporales</taxon>
        <taxon>Streptomycetaceae</taxon>
        <taxon>Streptomyces</taxon>
    </lineage>
</organism>
<evidence type="ECO:0000313" key="2">
    <source>
        <dbReference type="Proteomes" id="UP000617743"/>
    </source>
</evidence>
<protein>
    <submittedName>
        <fullName evidence="1">Uncharacterized protein</fullName>
    </submittedName>
</protein>
<keyword evidence="2" id="KW-1185">Reference proteome</keyword>
<evidence type="ECO:0000313" key="1">
    <source>
        <dbReference type="EMBL" id="GGX05192.1"/>
    </source>
</evidence>
<accession>A0ABQ2X9B3</accession>
<proteinExistence type="predicted"/>
<reference evidence="2" key="1">
    <citation type="journal article" date="2019" name="Int. J. Syst. Evol. Microbiol.">
        <title>The Global Catalogue of Microorganisms (GCM) 10K type strain sequencing project: providing services to taxonomists for standard genome sequencing and annotation.</title>
        <authorList>
            <consortium name="The Broad Institute Genomics Platform"/>
            <consortium name="The Broad Institute Genome Sequencing Center for Infectious Disease"/>
            <person name="Wu L."/>
            <person name="Ma J."/>
        </authorList>
    </citation>
    <scope>NUCLEOTIDE SEQUENCE [LARGE SCALE GENOMIC DNA]</scope>
    <source>
        <strain evidence="2">JCM 4866</strain>
    </source>
</reference>
<sequence>MPVRGNGLLVATSWQEKAGAGQVTWGIGVLLGCPGPIRVPSHESEVFMEIDY</sequence>
<comment type="caution">
    <text evidence="1">The sequence shown here is derived from an EMBL/GenBank/DDBJ whole genome shotgun (WGS) entry which is preliminary data.</text>
</comment>
<dbReference type="Proteomes" id="UP000617743">
    <property type="component" value="Unassembled WGS sequence"/>
</dbReference>
<dbReference type="EMBL" id="BMWC01000005">
    <property type="protein sequence ID" value="GGX05192.1"/>
    <property type="molecule type" value="Genomic_DNA"/>
</dbReference>
<name>A0ABQ2X9B3_9ACTN</name>
<gene>
    <name evidence="1" type="ORF">GCM10010383_39030</name>
</gene>